<evidence type="ECO:0000256" key="1">
    <source>
        <dbReference type="ARBA" id="ARBA00022723"/>
    </source>
</evidence>
<dbReference type="InterPro" id="IPR023210">
    <property type="entry name" value="NADP_OxRdtase_dom"/>
</dbReference>
<dbReference type="PROSITE" id="PS51379">
    <property type="entry name" value="4FE4S_FER_2"/>
    <property type="match status" value="2"/>
</dbReference>
<evidence type="ECO:0000313" key="6">
    <source>
        <dbReference type="Proteomes" id="UP001198182"/>
    </source>
</evidence>
<feature type="domain" description="4Fe-4S ferredoxin-type" evidence="4">
    <location>
        <begin position="340"/>
        <end position="369"/>
    </location>
</feature>
<proteinExistence type="predicted"/>
<dbReference type="InterPro" id="IPR036812">
    <property type="entry name" value="NAD(P)_OxRdtase_dom_sf"/>
</dbReference>
<feature type="domain" description="4Fe-4S ferredoxin-type" evidence="4">
    <location>
        <begin position="281"/>
        <end position="314"/>
    </location>
</feature>
<dbReference type="Pfam" id="PF00248">
    <property type="entry name" value="Aldo_ket_red"/>
    <property type="match status" value="1"/>
</dbReference>
<dbReference type="PANTHER" id="PTHR43312">
    <property type="entry name" value="D-THREO-ALDOSE 1-DEHYDROGENASE"/>
    <property type="match status" value="1"/>
</dbReference>
<comment type="caution">
    <text evidence="5">The sequence shown here is derived from an EMBL/GenBank/DDBJ whole genome shotgun (WGS) entry which is preliminary data.</text>
</comment>
<dbReference type="RefSeq" id="WP_308455180.1">
    <property type="nucleotide sequence ID" value="NZ_JAJEQR010000102.1"/>
</dbReference>
<dbReference type="InterPro" id="IPR017900">
    <property type="entry name" value="4Fe4S_Fe_S_CS"/>
</dbReference>
<evidence type="ECO:0000259" key="4">
    <source>
        <dbReference type="PROSITE" id="PS51379"/>
    </source>
</evidence>
<reference evidence="5" key="1">
    <citation type="submission" date="2021-10" db="EMBL/GenBank/DDBJ databases">
        <title>Anaerobic single-cell dispensing facilitates the cultivation of human gut bacteria.</title>
        <authorList>
            <person name="Afrizal A."/>
        </authorList>
    </citation>
    <scope>NUCLEOTIDE SEQUENCE</scope>
    <source>
        <strain evidence="5">CLA-AA-H215</strain>
    </source>
</reference>
<dbReference type="Proteomes" id="UP001198182">
    <property type="component" value="Unassembled WGS sequence"/>
</dbReference>
<keyword evidence="6" id="KW-1185">Reference proteome</keyword>
<keyword evidence="3" id="KW-0411">Iron-sulfur</keyword>
<gene>
    <name evidence="5" type="ORF">LKD81_17760</name>
</gene>
<dbReference type="Pfam" id="PF13187">
    <property type="entry name" value="Fer4_9"/>
    <property type="match status" value="1"/>
</dbReference>
<dbReference type="AlphaFoldDB" id="A0AAE3ED86"/>
<dbReference type="SUPFAM" id="SSF46548">
    <property type="entry name" value="alpha-helical ferredoxin"/>
    <property type="match status" value="1"/>
</dbReference>
<protein>
    <submittedName>
        <fullName evidence="5">Aldo/keto reductase</fullName>
    </submittedName>
</protein>
<dbReference type="EMBL" id="JAJEQR010000102">
    <property type="protein sequence ID" value="MCC2232799.1"/>
    <property type="molecule type" value="Genomic_DNA"/>
</dbReference>
<dbReference type="GO" id="GO:0046872">
    <property type="term" value="F:metal ion binding"/>
    <property type="evidence" value="ECO:0007669"/>
    <property type="project" value="UniProtKB-KW"/>
</dbReference>
<evidence type="ECO:0000256" key="3">
    <source>
        <dbReference type="ARBA" id="ARBA00023014"/>
    </source>
</evidence>
<dbReference type="Gene3D" id="1.10.1060.10">
    <property type="entry name" value="Alpha-helical ferredoxin"/>
    <property type="match status" value="1"/>
</dbReference>
<dbReference type="PANTHER" id="PTHR43312:SF2">
    <property type="entry name" value="OXIDOREDUCTASE"/>
    <property type="match status" value="1"/>
</dbReference>
<name>A0AAE3ED86_9FIRM</name>
<evidence type="ECO:0000313" key="5">
    <source>
        <dbReference type="EMBL" id="MCC2232799.1"/>
    </source>
</evidence>
<organism evidence="5 6">
    <name type="scientific">Hominifimenecus microfluidus</name>
    <dbReference type="NCBI Taxonomy" id="2885348"/>
    <lineage>
        <taxon>Bacteria</taxon>
        <taxon>Bacillati</taxon>
        <taxon>Bacillota</taxon>
        <taxon>Clostridia</taxon>
        <taxon>Lachnospirales</taxon>
        <taxon>Lachnospiraceae</taxon>
        <taxon>Hominifimenecus</taxon>
    </lineage>
</organism>
<dbReference type="InterPro" id="IPR053135">
    <property type="entry name" value="AKR2_Oxidoreductase"/>
</dbReference>
<dbReference type="SUPFAM" id="SSF51430">
    <property type="entry name" value="NAD(P)-linked oxidoreductase"/>
    <property type="match status" value="1"/>
</dbReference>
<dbReference type="PROSITE" id="PS00198">
    <property type="entry name" value="4FE4S_FER_1"/>
    <property type="match status" value="1"/>
</dbReference>
<sequence>MSVIESKKRLGFGLMRLPLLNPDNPANIDVEQVKQMVDTFLERGFTYFDTAWMYHSFQSENVVKEALVDRYPRDSYTLATKLHAGFIKTKEDRDKVFEEQRRKTGVEYFDYYLLHDIGFDHYKTYTDLDCFRWLMDKKEKGLVRHIGFSYHDNAELLDKVLTEHPEFEFVQLQINYLDWESEGIQSRKCYEVAEKHHVPVIVMEPVKGGTLANVPDAVTKMFKEYHPDMSVPSWAIRFAASHENVALVLSGMSNMEQLLDNLSYMDELVPLNEEENALIRKAVEIINSTIEIPCTGCSYCTDGCPMNIAIPKYFSLYNADKQEIKTKSWMPQQEYYSRLTGTFGKASDCVACGQCEDVCPQHLPVIDYLQKVAEHFEK</sequence>
<dbReference type="GO" id="GO:0051536">
    <property type="term" value="F:iron-sulfur cluster binding"/>
    <property type="evidence" value="ECO:0007669"/>
    <property type="project" value="UniProtKB-KW"/>
</dbReference>
<keyword evidence="2" id="KW-0408">Iron</keyword>
<evidence type="ECO:0000256" key="2">
    <source>
        <dbReference type="ARBA" id="ARBA00023004"/>
    </source>
</evidence>
<dbReference type="CDD" id="cd19096">
    <property type="entry name" value="AKR_Fe-S_oxidoreductase"/>
    <property type="match status" value="1"/>
</dbReference>
<accession>A0AAE3ED86</accession>
<dbReference type="InterPro" id="IPR017896">
    <property type="entry name" value="4Fe4S_Fe-S-bd"/>
</dbReference>
<dbReference type="InterPro" id="IPR009051">
    <property type="entry name" value="Helical_ferredxn"/>
</dbReference>
<dbReference type="Gene3D" id="3.20.20.100">
    <property type="entry name" value="NADP-dependent oxidoreductase domain"/>
    <property type="match status" value="1"/>
</dbReference>
<keyword evidence="1" id="KW-0479">Metal-binding</keyword>